<protein>
    <submittedName>
        <fullName evidence="2">Uncharacterized protein</fullName>
    </submittedName>
</protein>
<evidence type="ECO:0000313" key="2">
    <source>
        <dbReference type="EMBL" id="MDA0179349.1"/>
    </source>
</evidence>
<dbReference type="Proteomes" id="UP001147653">
    <property type="component" value="Unassembled WGS sequence"/>
</dbReference>
<feature type="compositionally biased region" description="Pro residues" evidence="1">
    <location>
        <begin position="95"/>
        <end position="110"/>
    </location>
</feature>
<organism evidence="2 3">
    <name type="scientific">Solirubrobacter phytolaccae</name>
    <dbReference type="NCBI Taxonomy" id="1404360"/>
    <lineage>
        <taxon>Bacteria</taxon>
        <taxon>Bacillati</taxon>
        <taxon>Actinomycetota</taxon>
        <taxon>Thermoleophilia</taxon>
        <taxon>Solirubrobacterales</taxon>
        <taxon>Solirubrobacteraceae</taxon>
        <taxon>Solirubrobacter</taxon>
    </lineage>
</organism>
<dbReference type="RefSeq" id="WP_270023620.1">
    <property type="nucleotide sequence ID" value="NZ_JAPDDP010000004.1"/>
</dbReference>
<evidence type="ECO:0000313" key="3">
    <source>
        <dbReference type="Proteomes" id="UP001147653"/>
    </source>
</evidence>
<name>A0A9X3N6T0_9ACTN</name>
<comment type="caution">
    <text evidence="2">The sequence shown here is derived from an EMBL/GenBank/DDBJ whole genome shotgun (WGS) entry which is preliminary data.</text>
</comment>
<dbReference type="EMBL" id="JAPDDP010000004">
    <property type="protein sequence ID" value="MDA0179349.1"/>
    <property type="molecule type" value="Genomic_DNA"/>
</dbReference>
<sequence length="110" mass="11839">MTSGRFRKPARIDAYDAEPVDRRLRVDYTTRPAHRFDSVSVKETKEAVAIAIVVTAPRGLTRAAGHMHSLSVELAAPLGERRVIDACTGSIVPRLPSPMDPPPQPGGPGT</sequence>
<gene>
    <name evidence="2" type="ORF">OJ997_03490</name>
</gene>
<reference evidence="2" key="1">
    <citation type="submission" date="2022-10" db="EMBL/GenBank/DDBJ databases">
        <title>The WGS of Solirubrobacter phytolaccae KCTC 29190.</title>
        <authorList>
            <person name="Jiang Z."/>
        </authorList>
    </citation>
    <scope>NUCLEOTIDE SEQUENCE</scope>
    <source>
        <strain evidence="2">KCTC 29190</strain>
    </source>
</reference>
<accession>A0A9X3N6T0</accession>
<keyword evidence="3" id="KW-1185">Reference proteome</keyword>
<feature type="region of interest" description="Disordered" evidence="1">
    <location>
        <begin position="91"/>
        <end position="110"/>
    </location>
</feature>
<proteinExistence type="predicted"/>
<dbReference type="AlphaFoldDB" id="A0A9X3N6T0"/>
<evidence type="ECO:0000256" key="1">
    <source>
        <dbReference type="SAM" id="MobiDB-lite"/>
    </source>
</evidence>